<evidence type="ECO:0000313" key="3">
    <source>
        <dbReference type="Proteomes" id="UP000030641"/>
    </source>
</evidence>
<comment type="similarity">
    <text evidence="1">Belongs to the cytochrome P450 family.</text>
</comment>
<gene>
    <name evidence="2" type="ORF">AUEXF2481DRAFT_9365</name>
</gene>
<dbReference type="GO" id="GO:0016705">
    <property type="term" value="F:oxidoreductase activity, acting on paired donors, with incorporation or reduction of molecular oxygen"/>
    <property type="evidence" value="ECO:0007669"/>
    <property type="project" value="InterPro"/>
</dbReference>
<dbReference type="InterPro" id="IPR001128">
    <property type="entry name" value="Cyt_P450"/>
</dbReference>
<evidence type="ECO:0008006" key="4">
    <source>
        <dbReference type="Google" id="ProtNLM"/>
    </source>
</evidence>
<organism evidence="2 3">
    <name type="scientific">Aureobasidium subglaciale (strain EXF-2481)</name>
    <name type="common">Aureobasidium pullulans var. subglaciale</name>
    <dbReference type="NCBI Taxonomy" id="1043005"/>
    <lineage>
        <taxon>Eukaryota</taxon>
        <taxon>Fungi</taxon>
        <taxon>Dikarya</taxon>
        <taxon>Ascomycota</taxon>
        <taxon>Pezizomycotina</taxon>
        <taxon>Dothideomycetes</taxon>
        <taxon>Dothideomycetidae</taxon>
        <taxon>Dothideales</taxon>
        <taxon>Saccotheciaceae</taxon>
        <taxon>Aureobasidium</taxon>
    </lineage>
</organism>
<dbReference type="HOGENOM" id="CLU_1578212_0_0_1"/>
<reference evidence="2 3" key="1">
    <citation type="journal article" date="2014" name="BMC Genomics">
        <title>Genome sequencing of four Aureobasidium pullulans varieties: biotechnological potential, stress tolerance, and description of new species.</title>
        <authorList>
            <person name="Gostin Ar C."/>
            <person name="Ohm R.A."/>
            <person name="Kogej T."/>
            <person name="Sonjak S."/>
            <person name="Turk M."/>
            <person name="Zajc J."/>
            <person name="Zalar P."/>
            <person name="Grube M."/>
            <person name="Sun H."/>
            <person name="Han J."/>
            <person name="Sharma A."/>
            <person name="Chiniquy J."/>
            <person name="Ngan C.Y."/>
            <person name="Lipzen A."/>
            <person name="Barry K."/>
            <person name="Grigoriev I.V."/>
            <person name="Gunde-Cimerman N."/>
        </authorList>
    </citation>
    <scope>NUCLEOTIDE SEQUENCE [LARGE SCALE GENOMIC DNA]</scope>
    <source>
        <strain evidence="2 3">EXF-2481</strain>
    </source>
</reference>
<dbReference type="Gene3D" id="1.10.630.10">
    <property type="entry name" value="Cytochrome P450"/>
    <property type="match status" value="1"/>
</dbReference>
<dbReference type="RefSeq" id="XP_013339015.1">
    <property type="nucleotide sequence ID" value="XM_013483561.1"/>
</dbReference>
<evidence type="ECO:0000313" key="2">
    <source>
        <dbReference type="EMBL" id="KEQ90565.1"/>
    </source>
</evidence>
<dbReference type="STRING" id="1043005.A0A074XYL7"/>
<dbReference type="InterPro" id="IPR050121">
    <property type="entry name" value="Cytochrome_P450_monoxygenase"/>
</dbReference>
<dbReference type="GO" id="GO:0005506">
    <property type="term" value="F:iron ion binding"/>
    <property type="evidence" value="ECO:0007669"/>
    <property type="project" value="InterPro"/>
</dbReference>
<dbReference type="InterPro" id="IPR036396">
    <property type="entry name" value="Cyt_P450_sf"/>
</dbReference>
<protein>
    <recommendedName>
        <fullName evidence="4">Cytochrome P450</fullName>
    </recommendedName>
</protein>
<dbReference type="Proteomes" id="UP000030641">
    <property type="component" value="Unassembled WGS sequence"/>
</dbReference>
<dbReference type="GO" id="GO:0004497">
    <property type="term" value="F:monooxygenase activity"/>
    <property type="evidence" value="ECO:0007669"/>
    <property type="project" value="InterPro"/>
</dbReference>
<dbReference type="SUPFAM" id="SSF48264">
    <property type="entry name" value="Cytochrome P450"/>
    <property type="match status" value="1"/>
</dbReference>
<dbReference type="EMBL" id="KL584789">
    <property type="protein sequence ID" value="KEQ90565.1"/>
    <property type="molecule type" value="Genomic_DNA"/>
</dbReference>
<dbReference type="OrthoDB" id="3934656at2759"/>
<keyword evidence="3" id="KW-1185">Reference proteome</keyword>
<dbReference type="PANTHER" id="PTHR24305:SF166">
    <property type="entry name" value="CYTOCHROME P450 12A4, MITOCHONDRIAL-RELATED"/>
    <property type="match status" value="1"/>
</dbReference>
<name>A0A074XYL7_AURSE</name>
<evidence type="ECO:0000256" key="1">
    <source>
        <dbReference type="ARBA" id="ARBA00010617"/>
    </source>
</evidence>
<dbReference type="AlphaFoldDB" id="A0A074XYL7"/>
<sequence length="169" mass="18406">MVQCIILGTASINPTTRKAMEAMARIEKAAHESVDCRLDDGEMGRQDLLSHLLQISRIKGGEVDFGIGEVKLQAFRSAGADTTAIALRSVFYHLLRSPDALVEPLTDFDTATRKGRLSNPPRFAEVSKLPFPTAVIKKAMRLHPSVGLKMPQIIANTGIHVADHLIPKG</sequence>
<dbReference type="InParanoid" id="A0A074XYL7"/>
<dbReference type="GeneID" id="25372322"/>
<dbReference type="PANTHER" id="PTHR24305">
    <property type="entry name" value="CYTOCHROME P450"/>
    <property type="match status" value="1"/>
</dbReference>
<dbReference type="Pfam" id="PF00067">
    <property type="entry name" value="p450"/>
    <property type="match status" value="1"/>
</dbReference>
<proteinExistence type="inferred from homology"/>
<accession>A0A074XYL7</accession>
<dbReference type="GO" id="GO:0020037">
    <property type="term" value="F:heme binding"/>
    <property type="evidence" value="ECO:0007669"/>
    <property type="project" value="InterPro"/>
</dbReference>